<dbReference type="RefSeq" id="WP_169076046.1">
    <property type="nucleotide sequence ID" value="NZ_JABBXH010000004.1"/>
</dbReference>
<evidence type="ECO:0000259" key="7">
    <source>
        <dbReference type="Pfam" id="PF00266"/>
    </source>
</evidence>
<dbReference type="EMBL" id="JABBXH010000004">
    <property type="protein sequence ID" value="NMP32747.1"/>
    <property type="molecule type" value="Genomic_DNA"/>
</dbReference>
<dbReference type="GO" id="GO:0031071">
    <property type="term" value="F:cysteine desulfurase activity"/>
    <property type="evidence" value="ECO:0007669"/>
    <property type="project" value="UniProtKB-EC"/>
</dbReference>
<dbReference type="Pfam" id="PF00266">
    <property type="entry name" value="Aminotran_5"/>
    <property type="match status" value="1"/>
</dbReference>
<dbReference type="PANTHER" id="PTHR43586:SF8">
    <property type="entry name" value="CYSTEINE DESULFURASE 1, CHLOROPLASTIC"/>
    <property type="match status" value="1"/>
</dbReference>
<keyword evidence="10" id="KW-1185">Reference proteome</keyword>
<name>A0A7Y0Q8B6_9GAMM</name>
<dbReference type="InterPro" id="IPR015422">
    <property type="entry name" value="PyrdxlP-dep_Trfase_small"/>
</dbReference>
<dbReference type="GO" id="GO:0030170">
    <property type="term" value="F:pyridoxal phosphate binding"/>
    <property type="evidence" value="ECO:0007669"/>
    <property type="project" value="InterPro"/>
</dbReference>
<accession>A0A7Y0Q8B6</accession>
<reference evidence="9 10" key="1">
    <citation type="submission" date="2020-04" db="EMBL/GenBank/DDBJ databases">
        <title>Thalassotalea sp. M1531, isolated from the surface of marine red alga.</title>
        <authorList>
            <person name="Pang L."/>
            <person name="Lu D.-C."/>
        </authorList>
    </citation>
    <scope>NUCLEOTIDE SEQUENCE [LARGE SCALE GENOMIC DNA]</scope>
    <source>
        <strain evidence="9 10">M1531</strain>
    </source>
</reference>
<dbReference type="PANTHER" id="PTHR43586">
    <property type="entry name" value="CYSTEINE DESULFURASE"/>
    <property type="match status" value="1"/>
</dbReference>
<keyword evidence="4" id="KW-0808">Transferase</keyword>
<dbReference type="SUPFAM" id="SSF53383">
    <property type="entry name" value="PLP-dependent transferases"/>
    <property type="match status" value="1"/>
</dbReference>
<dbReference type="InterPro" id="IPR015421">
    <property type="entry name" value="PyrdxlP-dep_Trfase_major"/>
</dbReference>
<evidence type="ECO:0000313" key="10">
    <source>
        <dbReference type="Proteomes" id="UP000568664"/>
    </source>
</evidence>
<protein>
    <recommendedName>
        <fullName evidence="3">cysteine desulfurase</fullName>
        <ecNumber evidence="3">2.8.1.7</ecNumber>
    </recommendedName>
</protein>
<keyword evidence="5" id="KW-0663">Pyridoxal phosphate</keyword>
<evidence type="ECO:0000313" key="9">
    <source>
        <dbReference type="EMBL" id="NMP32747.1"/>
    </source>
</evidence>
<dbReference type="SUPFAM" id="SSF82649">
    <property type="entry name" value="SufE/NifU"/>
    <property type="match status" value="1"/>
</dbReference>
<dbReference type="InterPro" id="IPR015424">
    <property type="entry name" value="PyrdxlP-dep_Trfase"/>
</dbReference>
<evidence type="ECO:0000256" key="6">
    <source>
        <dbReference type="ARBA" id="ARBA00050776"/>
    </source>
</evidence>
<evidence type="ECO:0000259" key="8">
    <source>
        <dbReference type="Pfam" id="PF02657"/>
    </source>
</evidence>
<evidence type="ECO:0000256" key="5">
    <source>
        <dbReference type="ARBA" id="ARBA00022898"/>
    </source>
</evidence>
<dbReference type="InterPro" id="IPR003808">
    <property type="entry name" value="Fe-S_metab-assoc_dom"/>
</dbReference>
<comment type="caution">
    <text evidence="9">The sequence shown here is derived from an EMBL/GenBank/DDBJ whole genome shotgun (WGS) entry which is preliminary data.</text>
</comment>
<comment type="similarity">
    <text evidence="2">Belongs to the class-V pyridoxal-phosphate-dependent aminotransferase family. Csd subfamily.</text>
</comment>
<dbReference type="AlphaFoldDB" id="A0A7Y0Q8B6"/>
<sequence length="549" mass="61266">MSDFCPQRFKKIFPLLCLSESEGKPLIYFDNAATTQKPQNVIDATSNYYLNCNANVHRSSHQLSRSATALFEKSRVDAQRFINASSEQEIVWTKGTTEAINIVAQCYGSVFLSKDDEILLSHSEHHANIVPWQEVAKRTGAKIRVLPLTSDGKIDTDNLSTYISPKTAIVACTLISNTVGKVNDINGIVKAARNVGAKILVDAAQAVAHIKIDVQSLDCDFLVYSGHKMFGPTGIGVLFGKRELLMKMPPYQFGGEMIKNVSFSGTTYGELPFKFESGTPNISAVLGLSAAIKFVEEYREQFVQYERALTEYCFKQLNQIPNLTLLFTDIPDIPVFSFIIDEHHNQDIASFLDTNNIAVRAGHHCAMPLMEYLSLDGCIRVSLAPYNTRAEVDSLINVLNQYLTQELRTTVDETSALEDINHRFEKAKGWDGRHREIMMLGKSLSRMPKSLRGEDNLIQGCESDVWLQGQVDGVNHWHFQTDSDAKVIRGLLVIILSAFENKSSEQILDFDIEGYFEQLGLIQHLSPSRGSGVRSIVARIIQIVAESES</sequence>
<dbReference type="CDD" id="cd06453">
    <property type="entry name" value="SufS_like"/>
    <property type="match status" value="1"/>
</dbReference>
<dbReference type="EC" id="2.8.1.7" evidence="3"/>
<evidence type="ECO:0000256" key="1">
    <source>
        <dbReference type="ARBA" id="ARBA00001933"/>
    </source>
</evidence>
<feature type="domain" description="Aminotransferase class V" evidence="7">
    <location>
        <begin position="27"/>
        <end position="395"/>
    </location>
</feature>
<proteinExistence type="inferred from homology"/>
<organism evidence="9 10">
    <name type="scientific">Thalassotalea algicola</name>
    <dbReference type="NCBI Taxonomy" id="2716224"/>
    <lineage>
        <taxon>Bacteria</taxon>
        <taxon>Pseudomonadati</taxon>
        <taxon>Pseudomonadota</taxon>
        <taxon>Gammaproteobacteria</taxon>
        <taxon>Alteromonadales</taxon>
        <taxon>Colwelliaceae</taxon>
        <taxon>Thalassotalea</taxon>
    </lineage>
</organism>
<gene>
    <name evidence="9" type="primary">sufS</name>
    <name evidence="9" type="ORF">HII17_14395</name>
</gene>
<dbReference type="InterPro" id="IPR000192">
    <property type="entry name" value="Aminotrans_V_dom"/>
</dbReference>
<evidence type="ECO:0000256" key="3">
    <source>
        <dbReference type="ARBA" id="ARBA00012239"/>
    </source>
</evidence>
<dbReference type="Gene3D" id="3.40.640.10">
    <property type="entry name" value="Type I PLP-dependent aspartate aminotransferase-like (Major domain)"/>
    <property type="match status" value="1"/>
</dbReference>
<dbReference type="Gene3D" id="3.90.1150.10">
    <property type="entry name" value="Aspartate Aminotransferase, domain 1"/>
    <property type="match status" value="1"/>
</dbReference>
<feature type="domain" description="Fe-S metabolism associated" evidence="8">
    <location>
        <begin position="423"/>
        <end position="541"/>
    </location>
</feature>
<dbReference type="Proteomes" id="UP000568664">
    <property type="component" value="Unassembled WGS sequence"/>
</dbReference>
<evidence type="ECO:0000256" key="4">
    <source>
        <dbReference type="ARBA" id="ARBA00022679"/>
    </source>
</evidence>
<dbReference type="GO" id="GO:0006534">
    <property type="term" value="P:cysteine metabolic process"/>
    <property type="evidence" value="ECO:0007669"/>
    <property type="project" value="InterPro"/>
</dbReference>
<evidence type="ECO:0000256" key="2">
    <source>
        <dbReference type="ARBA" id="ARBA00010447"/>
    </source>
</evidence>
<comment type="cofactor">
    <cofactor evidence="1">
        <name>pyridoxal 5'-phosphate</name>
        <dbReference type="ChEBI" id="CHEBI:597326"/>
    </cofactor>
</comment>
<dbReference type="InterPro" id="IPR010970">
    <property type="entry name" value="Cys_dSase_SufS"/>
</dbReference>
<dbReference type="Pfam" id="PF02657">
    <property type="entry name" value="SufE"/>
    <property type="match status" value="1"/>
</dbReference>
<dbReference type="InterPro" id="IPR020578">
    <property type="entry name" value="Aminotrans_V_PyrdxlP_BS"/>
</dbReference>
<dbReference type="PROSITE" id="PS00595">
    <property type="entry name" value="AA_TRANSFER_CLASS_5"/>
    <property type="match status" value="1"/>
</dbReference>
<dbReference type="Gene3D" id="3.90.1010.10">
    <property type="match status" value="1"/>
</dbReference>
<comment type="catalytic activity">
    <reaction evidence="6">
        <text>(sulfur carrier)-H + L-cysteine = (sulfur carrier)-SH + L-alanine</text>
        <dbReference type="Rhea" id="RHEA:43892"/>
        <dbReference type="Rhea" id="RHEA-COMP:14737"/>
        <dbReference type="Rhea" id="RHEA-COMP:14739"/>
        <dbReference type="ChEBI" id="CHEBI:29917"/>
        <dbReference type="ChEBI" id="CHEBI:35235"/>
        <dbReference type="ChEBI" id="CHEBI:57972"/>
        <dbReference type="ChEBI" id="CHEBI:64428"/>
        <dbReference type="EC" id="2.8.1.7"/>
    </reaction>
</comment>
<dbReference type="NCBIfam" id="TIGR01979">
    <property type="entry name" value="sufS"/>
    <property type="match status" value="1"/>
</dbReference>